<organism evidence="2 3">
    <name type="scientific">Ilex paraguariensis</name>
    <name type="common">yerba mate</name>
    <dbReference type="NCBI Taxonomy" id="185542"/>
    <lineage>
        <taxon>Eukaryota</taxon>
        <taxon>Viridiplantae</taxon>
        <taxon>Streptophyta</taxon>
        <taxon>Embryophyta</taxon>
        <taxon>Tracheophyta</taxon>
        <taxon>Spermatophyta</taxon>
        <taxon>Magnoliopsida</taxon>
        <taxon>eudicotyledons</taxon>
        <taxon>Gunneridae</taxon>
        <taxon>Pentapetalae</taxon>
        <taxon>asterids</taxon>
        <taxon>campanulids</taxon>
        <taxon>Aquifoliales</taxon>
        <taxon>Aquifoliaceae</taxon>
        <taxon>Ilex</taxon>
    </lineage>
</organism>
<keyword evidence="1" id="KW-0472">Membrane</keyword>
<dbReference type="Proteomes" id="UP001642360">
    <property type="component" value="Unassembled WGS sequence"/>
</dbReference>
<evidence type="ECO:0000313" key="2">
    <source>
        <dbReference type="EMBL" id="CAK9179560.1"/>
    </source>
</evidence>
<protein>
    <submittedName>
        <fullName evidence="2">Uncharacterized protein</fullName>
    </submittedName>
</protein>
<reference evidence="2 3" key="1">
    <citation type="submission" date="2024-02" db="EMBL/GenBank/DDBJ databases">
        <authorList>
            <person name="Vignale AGUSTIN F."/>
            <person name="Sosa J E."/>
            <person name="Modenutti C."/>
        </authorList>
    </citation>
    <scope>NUCLEOTIDE SEQUENCE [LARGE SCALE GENOMIC DNA]</scope>
</reference>
<accession>A0ABC8UCQ6</accession>
<comment type="caution">
    <text evidence="2">The sequence shown here is derived from an EMBL/GenBank/DDBJ whole genome shotgun (WGS) entry which is preliminary data.</text>
</comment>
<feature type="transmembrane region" description="Helical" evidence="1">
    <location>
        <begin position="63"/>
        <end position="87"/>
    </location>
</feature>
<dbReference type="AlphaFoldDB" id="A0ABC8UCQ6"/>
<proteinExistence type="predicted"/>
<keyword evidence="1" id="KW-1133">Transmembrane helix</keyword>
<keyword evidence="3" id="KW-1185">Reference proteome</keyword>
<name>A0ABC8UCQ6_9AQUA</name>
<sequence>MRIYVLHSYKISERKEEAKEMLSNKVKFYHLFGWWFQMSLDFRETPLCWFYNISEKPHLVNFVLFYTCIFLFFLVNFLSTIYVLYILSMK</sequence>
<gene>
    <name evidence="2" type="ORF">ILEXP_LOCUS49499</name>
</gene>
<dbReference type="EMBL" id="CAUOFW020007536">
    <property type="protein sequence ID" value="CAK9179560.1"/>
    <property type="molecule type" value="Genomic_DNA"/>
</dbReference>
<evidence type="ECO:0000256" key="1">
    <source>
        <dbReference type="SAM" id="Phobius"/>
    </source>
</evidence>
<keyword evidence="1" id="KW-0812">Transmembrane</keyword>
<evidence type="ECO:0000313" key="3">
    <source>
        <dbReference type="Proteomes" id="UP001642360"/>
    </source>
</evidence>